<feature type="transmembrane region" description="Helical" evidence="1">
    <location>
        <begin position="136"/>
        <end position="152"/>
    </location>
</feature>
<protein>
    <submittedName>
        <fullName evidence="2">Membrane-associated HD superfamily phosphohydrolase</fullName>
    </submittedName>
</protein>
<feature type="transmembrane region" description="Helical" evidence="1">
    <location>
        <begin position="49"/>
        <end position="71"/>
    </location>
</feature>
<gene>
    <name evidence="2" type="ORF">HNQ41_002113</name>
</gene>
<dbReference type="RefSeq" id="WP_184664358.1">
    <property type="nucleotide sequence ID" value="NZ_JACHHB010000009.1"/>
</dbReference>
<dbReference type="EMBL" id="JACHHB010000009">
    <property type="protein sequence ID" value="MBB5173923.1"/>
    <property type="molecule type" value="Genomic_DNA"/>
</dbReference>
<feature type="transmembrane region" description="Helical" evidence="1">
    <location>
        <begin position="83"/>
        <end position="100"/>
    </location>
</feature>
<dbReference type="GO" id="GO:0016787">
    <property type="term" value="F:hydrolase activity"/>
    <property type="evidence" value="ECO:0007669"/>
    <property type="project" value="UniProtKB-KW"/>
</dbReference>
<keyword evidence="1" id="KW-0812">Transmembrane</keyword>
<keyword evidence="1" id="KW-0472">Membrane</keyword>
<dbReference type="AlphaFoldDB" id="A0A840QRH0"/>
<name>A0A840QRH0_9BACI</name>
<reference evidence="2 3" key="1">
    <citation type="submission" date="2020-08" db="EMBL/GenBank/DDBJ databases">
        <title>Genomic Encyclopedia of Type Strains, Phase IV (KMG-IV): sequencing the most valuable type-strain genomes for metagenomic binning, comparative biology and taxonomic classification.</title>
        <authorList>
            <person name="Goeker M."/>
        </authorList>
    </citation>
    <scope>NUCLEOTIDE SEQUENCE [LARGE SCALE GENOMIC DNA]</scope>
    <source>
        <strain evidence="2 3">DSM 24696</strain>
    </source>
</reference>
<keyword evidence="1" id="KW-1133">Transmembrane helix</keyword>
<organism evidence="2 3">
    <name type="scientific">Texcoconibacillus texcoconensis</name>
    <dbReference type="NCBI Taxonomy" id="1095777"/>
    <lineage>
        <taxon>Bacteria</taxon>
        <taxon>Bacillati</taxon>
        <taxon>Bacillota</taxon>
        <taxon>Bacilli</taxon>
        <taxon>Bacillales</taxon>
        <taxon>Bacillaceae</taxon>
        <taxon>Texcoconibacillus</taxon>
    </lineage>
</organism>
<accession>A0A840QRH0</accession>
<evidence type="ECO:0000313" key="2">
    <source>
        <dbReference type="EMBL" id="MBB5173923.1"/>
    </source>
</evidence>
<keyword evidence="3" id="KW-1185">Reference proteome</keyword>
<comment type="caution">
    <text evidence="2">The sequence shown here is derived from an EMBL/GenBank/DDBJ whole genome shotgun (WGS) entry which is preliminary data.</text>
</comment>
<keyword evidence="2" id="KW-0378">Hydrolase</keyword>
<sequence>MDDRKTIIINEIKYWRKHRLLPETYCNFLLSLYTEGEQNQDNDEPRKSIFTSLVFIHLMVAIVVIVLTFLVTHFTVFSEPMQMTFLFVLLAVFMGIIYWFRLVQSLYVHIYIVTATLISFILMVELADFILPGERWFLGLVIVFTCVSWVVIGLKWAYQYLTIAGFSGLILLLIFLFM</sequence>
<dbReference type="Proteomes" id="UP000551878">
    <property type="component" value="Unassembled WGS sequence"/>
</dbReference>
<feature type="transmembrane region" description="Helical" evidence="1">
    <location>
        <begin position="106"/>
        <end position="124"/>
    </location>
</feature>
<feature type="transmembrane region" description="Helical" evidence="1">
    <location>
        <begin position="158"/>
        <end position="177"/>
    </location>
</feature>
<proteinExistence type="predicted"/>
<evidence type="ECO:0000256" key="1">
    <source>
        <dbReference type="SAM" id="Phobius"/>
    </source>
</evidence>
<evidence type="ECO:0000313" key="3">
    <source>
        <dbReference type="Proteomes" id="UP000551878"/>
    </source>
</evidence>